<proteinExistence type="predicted"/>
<reference evidence="1" key="1">
    <citation type="submission" date="2017-05" db="UniProtKB">
        <authorList>
            <consortium name="EnsemblMetazoa"/>
        </authorList>
    </citation>
    <scope>IDENTIFICATION</scope>
</reference>
<organism evidence="1">
    <name type="scientific">Amphimedon queenslandica</name>
    <name type="common">Sponge</name>
    <dbReference type="NCBI Taxonomy" id="400682"/>
    <lineage>
        <taxon>Eukaryota</taxon>
        <taxon>Metazoa</taxon>
        <taxon>Porifera</taxon>
        <taxon>Demospongiae</taxon>
        <taxon>Heteroscleromorpha</taxon>
        <taxon>Haplosclerida</taxon>
        <taxon>Niphatidae</taxon>
        <taxon>Amphimedon</taxon>
    </lineage>
</organism>
<protein>
    <submittedName>
        <fullName evidence="1">Uncharacterized protein</fullName>
    </submittedName>
</protein>
<dbReference type="EnsemblMetazoa" id="Aqu2.1.39398_001">
    <property type="protein sequence ID" value="Aqu2.1.39398_001"/>
    <property type="gene ID" value="Aqu2.1.39398"/>
</dbReference>
<dbReference type="InParanoid" id="A0A1X7VHF1"/>
<accession>A0A1X7VHF1</accession>
<sequence length="55" mass="6296">MLHILCETIKLAYFCTISIFVTEVSDITEELFKGTSKSAEELGAEWVFKKLKLIK</sequence>
<name>A0A1X7VHF1_AMPQE</name>
<dbReference type="AlphaFoldDB" id="A0A1X7VHF1"/>
<evidence type="ECO:0000313" key="1">
    <source>
        <dbReference type="EnsemblMetazoa" id="Aqu2.1.39398_001"/>
    </source>
</evidence>